<dbReference type="OrthoDB" id="4509278at2759"/>
<protein>
    <recommendedName>
        <fullName evidence="4">SSCRP protein</fullName>
    </recommendedName>
</protein>
<dbReference type="AlphaFoldDB" id="A0A2C5X0N6"/>
<evidence type="ECO:0000313" key="3">
    <source>
        <dbReference type="Proteomes" id="UP000222788"/>
    </source>
</evidence>
<accession>A0A2C5X0N6</accession>
<evidence type="ECO:0008006" key="4">
    <source>
        <dbReference type="Google" id="ProtNLM"/>
    </source>
</evidence>
<keyword evidence="3" id="KW-1185">Reference proteome</keyword>
<sequence>MKFSLASTLLAAVAAVSAAPSKQLDDRSTPAELTFRFHAAAAQYDLSFPADGQFHETGNTELNVNLIDTPGINAMSQCEFKTNGAMALAPTLDTSGNPQVAVGPPQPIIAVKCWGSCVPIYGDCFINGVPQGACCSGYCAANKCRPFQVSVTY</sequence>
<dbReference type="Proteomes" id="UP000222788">
    <property type="component" value="Unassembled WGS sequence"/>
</dbReference>
<evidence type="ECO:0000256" key="1">
    <source>
        <dbReference type="SAM" id="SignalP"/>
    </source>
</evidence>
<keyword evidence="1" id="KW-0732">Signal</keyword>
<evidence type="ECO:0000313" key="2">
    <source>
        <dbReference type="EMBL" id="PHH51434.1"/>
    </source>
</evidence>
<reference evidence="2 3" key="1">
    <citation type="journal article" date="2013" name="Fungal Biol.">
        <title>Analysis of microsatellite markers in the genome of the plant pathogen Ceratocystis fimbriata.</title>
        <authorList>
            <person name="Simpson M.C."/>
            <person name="Wilken P.M."/>
            <person name="Coetzee M.P."/>
            <person name="Wingfield M.J."/>
            <person name="Wingfield B.D."/>
        </authorList>
    </citation>
    <scope>NUCLEOTIDE SEQUENCE [LARGE SCALE GENOMIC DNA]</scope>
    <source>
        <strain evidence="2 3">CBS 114723</strain>
    </source>
</reference>
<comment type="caution">
    <text evidence="2">The sequence shown here is derived from an EMBL/GenBank/DDBJ whole genome shotgun (WGS) entry which is preliminary data.</text>
</comment>
<gene>
    <name evidence="2" type="ORF">CFIMG_005275RA</name>
</gene>
<proteinExistence type="predicted"/>
<organism evidence="2 3">
    <name type="scientific">Ceratocystis fimbriata CBS 114723</name>
    <dbReference type="NCBI Taxonomy" id="1035309"/>
    <lineage>
        <taxon>Eukaryota</taxon>
        <taxon>Fungi</taxon>
        <taxon>Dikarya</taxon>
        <taxon>Ascomycota</taxon>
        <taxon>Pezizomycotina</taxon>
        <taxon>Sordariomycetes</taxon>
        <taxon>Hypocreomycetidae</taxon>
        <taxon>Microascales</taxon>
        <taxon>Ceratocystidaceae</taxon>
        <taxon>Ceratocystis</taxon>
    </lineage>
</organism>
<name>A0A2C5X0N6_9PEZI</name>
<dbReference type="EMBL" id="APWK03000093">
    <property type="protein sequence ID" value="PHH51434.1"/>
    <property type="molecule type" value="Genomic_DNA"/>
</dbReference>
<reference evidence="2 3" key="2">
    <citation type="journal article" date="2013" name="IMA Fungus">
        <title>IMA Genome-F 1: Ceratocystis fimbriata: Draft nuclear genome sequence for the plant pathogen, Ceratocystis fimbriata.</title>
        <authorList>
            <person name="Wilken P.M."/>
            <person name="Steenkamp E.T."/>
            <person name="Wingfield M.J."/>
            <person name="de Beer Z.W."/>
            <person name="Wingfield B.D."/>
        </authorList>
    </citation>
    <scope>NUCLEOTIDE SEQUENCE [LARGE SCALE GENOMIC DNA]</scope>
    <source>
        <strain evidence="2 3">CBS 114723</strain>
    </source>
</reference>
<feature type="signal peptide" evidence="1">
    <location>
        <begin position="1"/>
        <end position="18"/>
    </location>
</feature>
<feature type="chain" id="PRO_5012496730" description="SSCRP protein" evidence="1">
    <location>
        <begin position="19"/>
        <end position="153"/>
    </location>
</feature>